<evidence type="ECO:0000313" key="3">
    <source>
        <dbReference type="Proteomes" id="UP001194746"/>
    </source>
</evidence>
<evidence type="ECO:0008006" key="4">
    <source>
        <dbReference type="Google" id="ProtNLM"/>
    </source>
</evidence>
<comment type="caution">
    <text evidence="2">The sequence shown here is derived from an EMBL/GenBank/DDBJ whole genome shotgun (WGS) entry which is preliminary data.</text>
</comment>
<keyword evidence="3" id="KW-1185">Reference proteome</keyword>
<name>A0AAD4GRL3_ASPNN</name>
<dbReference type="AlphaFoldDB" id="A0AAD4GRL3"/>
<keyword evidence="1" id="KW-0732">Signal</keyword>
<dbReference type="EMBL" id="VCAU01000060">
    <property type="protein sequence ID" value="KAF9887549.1"/>
    <property type="molecule type" value="Genomic_DNA"/>
</dbReference>
<feature type="chain" id="PRO_5042034810" description="Invertebrate defensins family profile domain-containing protein" evidence="1">
    <location>
        <begin position="16"/>
        <end position="73"/>
    </location>
</feature>
<accession>A0AAD4GRL3</accession>
<evidence type="ECO:0000256" key="1">
    <source>
        <dbReference type="SAM" id="SignalP"/>
    </source>
</evidence>
<feature type="signal peptide" evidence="1">
    <location>
        <begin position="1"/>
        <end position="15"/>
    </location>
</feature>
<gene>
    <name evidence="2" type="ORF">FE257_010127</name>
</gene>
<sequence>MALFLPLFLLASTLASLVGSIPIQNDVMITSTSCQVEGGDDIANLVCTNTCKGQGPSWTGGYCDQEQICHCTF</sequence>
<evidence type="ECO:0000313" key="2">
    <source>
        <dbReference type="EMBL" id="KAF9887549.1"/>
    </source>
</evidence>
<proteinExistence type="predicted"/>
<reference evidence="2" key="2">
    <citation type="submission" date="2020-02" db="EMBL/GenBank/DDBJ databases">
        <authorList>
            <person name="Gilchrist C.L.M."/>
            <person name="Chooi Y.-H."/>
        </authorList>
    </citation>
    <scope>NUCLEOTIDE SEQUENCE</scope>
    <source>
        <strain evidence="2">MST-FP2251</strain>
    </source>
</reference>
<dbReference type="Proteomes" id="UP001194746">
    <property type="component" value="Unassembled WGS sequence"/>
</dbReference>
<organism evidence="2 3">
    <name type="scientific">Aspergillus nanangensis</name>
    <dbReference type="NCBI Taxonomy" id="2582783"/>
    <lineage>
        <taxon>Eukaryota</taxon>
        <taxon>Fungi</taxon>
        <taxon>Dikarya</taxon>
        <taxon>Ascomycota</taxon>
        <taxon>Pezizomycotina</taxon>
        <taxon>Eurotiomycetes</taxon>
        <taxon>Eurotiomycetidae</taxon>
        <taxon>Eurotiales</taxon>
        <taxon>Aspergillaceae</taxon>
        <taxon>Aspergillus</taxon>
        <taxon>Aspergillus subgen. Circumdati</taxon>
    </lineage>
</organism>
<reference evidence="2" key="1">
    <citation type="journal article" date="2019" name="Beilstein J. Org. Chem.">
        <title>Nanangenines: drimane sesquiterpenoids as the dominant metabolite cohort of a novel Australian fungus, Aspergillus nanangensis.</title>
        <authorList>
            <person name="Lacey H.J."/>
            <person name="Gilchrist C.L.M."/>
            <person name="Crombie A."/>
            <person name="Kalaitzis J.A."/>
            <person name="Vuong D."/>
            <person name="Rutledge P.J."/>
            <person name="Turner P."/>
            <person name="Pitt J.I."/>
            <person name="Lacey E."/>
            <person name="Chooi Y.H."/>
            <person name="Piggott A.M."/>
        </authorList>
    </citation>
    <scope>NUCLEOTIDE SEQUENCE</scope>
    <source>
        <strain evidence="2">MST-FP2251</strain>
    </source>
</reference>
<protein>
    <recommendedName>
        <fullName evidence="4">Invertebrate defensins family profile domain-containing protein</fullName>
    </recommendedName>
</protein>